<dbReference type="InterPro" id="IPR002035">
    <property type="entry name" value="VWF_A"/>
</dbReference>
<evidence type="ECO:0000256" key="2">
    <source>
        <dbReference type="ARBA" id="ARBA00022692"/>
    </source>
</evidence>
<keyword evidence="8" id="KW-1185">Reference proteome</keyword>
<dbReference type="SUPFAM" id="SSF53300">
    <property type="entry name" value="vWA-like"/>
    <property type="match status" value="1"/>
</dbReference>
<sequence length="312" mass="32995">MTFLSPWFLLLLIPLAGLTVAAVLLRRRRDRFAVRFASLPLLDQVVPERPGWRRHLTSGLGLLSLSFLVLAAARPEADIRVPREQATVMIAVDQSISMRATDVDPSRLEAAIAAGSSFVDELPEAFRVGLVGFAGDAQVLAAPTNDRQAVKDALSRLSLEPMTAIGEGVFTSLDQVRATEELQVPARIVLLSDGTNTTGRSPEEAASAASAAGVPVSTIAYGTPDGVIENGNGPGIRVPVDAAALAALAEATGGTAYEAESSDELREVYEDIGSSIGWISEPRELAPYFAAAAFLCTLIAAALSLRWFARLV</sequence>
<dbReference type="InterPro" id="IPR024163">
    <property type="entry name" value="Aerotolerance_reg_N"/>
</dbReference>
<feature type="domain" description="VWFA" evidence="6">
    <location>
        <begin position="87"/>
        <end position="272"/>
    </location>
</feature>
<name>A0A9X1SY67_9ACTN</name>
<keyword evidence="2 5" id="KW-0812">Transmembrane</keyword>
<organism evidence="7 8">
    <name type="scientific">Kineosporia babensis</name>
    <dbReference type="NCBI Taxonomy" id="499548"/>
    <lineage>
        <taxon>Bacteria</taxon>
        <taxon>Bacillati</taxon>
        <taxon>Actinomycetota</taxon>
        <taxon>Actinomycetes</taxon>
        <taxon>Kineosporiales</taxon>
        <taxon>Kineosporiaceae</taxon>
        <taxon>Kineosporia</taxon>
    </lineage>
</organism>
<protein>
    <submittedName>
        <fullName evidence="7">VWA domain-containing protein</fullName>
    </submittedName>
</protein>
<feature type="transmembrane region" description="Helical" evidence="5">
    <location>
        <begin position="288"/>
        <end position="309"/>
    </location>
</feature>
<dbReference type="Pfam" id="PF07584">
    <property type="entry name" value="BatA"/>
    <property type="match status" value="1"/>
</dbReference>
<dbReference type="AlphaFoldDB" id="A0A9X1SY67"/>
<dbReference type="Proteomes" id="UP001138997">
    <property type="component" value="Unassembled WGS sequence"/>
</dbReference>
<keyword evidence="1" id="KW-1003">Cell membrane</keyword>
<comment type="caution">
    <text evidence="7">The sequence shown here is derived from an EMBL/GenBank/DDBJ whole genome shotgun (WGS) entry which is preliminary data.</text>
</comment>
<evidence type="ECO:0000256" key="1">
    <source>
        <dbReference type="ARBA" id="ARBA00022475"/>
    </source>
</evidence>
<dbReference type="Pfam" id="PF13519">
    <property type="entry name" value="VWA_2"/>
    <property type="match status" value="1"/>
</dbReference>
<proteinExistence type="predicted"/>
<evidence type="ECO:0000259" key="6">
    <source>
        <dbReference type="PROSITE" id="PS50234"/>
    </source>
</evidence>
<dbReference type="PROSITE" id="PS50234">
    <property type="entry name" value="VWFA"/>
    <property type="match status" value="1"/>
</dbReference>
<dbReference type="RefSeq" id="WP_231448822.1">
    <property type="nucleotide sequence ID" value="NZ_JAJOMB010000026.1"/>
</dbReference>
<evidence type="ECO:0000256" key="5">
    <source>
        <dbReference type="SAM" id="Phobius"/>
    </source>
</evidence>
<gene>
    <name evidence="7" type="ORF">LR394_34410</name>
</gene>
<evidence type="ECO:0000313" key="8">
    <source>
        <dbReference type="Proteomes" id="UP001138997"/>
    </source>
</evidence>
<dbReference type="PANTHER" id="PTHR22550">
    <property type="entry name" value="SPORE GERMINATION PROTEIN"/>
    <property type="match status" value="1"/>
</dbReference>
<dbReference type="SMART" id="SM00327">
    <property type="entry name" value="VWA"/>
    <property type="match status" value="1"/>
</dbReference>
<evidence type="ECO:0000256" key="3">
    <source>
        <dbReference type="ARBA" id="ARBA00022989"/>
    </source>
</evidence>
<keyword evidence="3 5" id="KW-1133">Transmembrane helix</keyword>
<evidence type="ECO:0000313" key="7">
    <source>
        <dbReference type="EMBL" id="MCD5316000.1"/>
    </source>
</evidence>
<dbReference type="EMBL" id="JAJOMB010000026">
    <property type="protein sequence ID" value="MCD5316000.1"/>
    <property type="molecule type" value="Genomic_DNA"/>
</dbReference>
<reference evidence="7" key="1">
    <citation type="submission" date="2021-11" db="EMBL/GenBank/DDBJ databases">
        <title>Streptomyces corallinus and Kineosporia corallina sp. nov., two new coral-derived marine actinobacteria.</title>
        <authorList>
            <person name="Buangrab K."/>
            <person name="Sutthacheep M."/>
            <person name="Yeemin T."/>
            <person name="Harunari E."/>
            <person name="Igarashi Y."/>
            <person name="Sripreechasak P."/>
            <person name="Kanchanasin P."/>
            <person name="Tanasupawat S."/>
            <person name="Phongsopitanun W."/>
        </authorList>
    </citation>
    <scope>NUCLEOTIDE SEQUENCE</scope>
    <source>
        <strain evidence="7">JCM 31032</strain>
    </source>
</reference>
<dbReference type="InterPro" id="IPR050768">
    <property type="entry name" value="UPF0353/GerABKA_families"/>
</dbReference>
<dbReference type="PANTHER" id="PTHR22550:SF5">
    <property type="entry name" value="LEUCINE ZIPPER PROTEIN 4"/>
    <property type="match status" value="1"/>
</dbReference>
<evidence type="ECO:0000256" key="4">
    <source>
        <dbReference type="ARBA" id="ARBA00023136"/>
    </source>
</evidence>
<feature type="transmembrane region" description="Helical" evidence="5">
    <location>
        <begin position="6"/>
        <end position="25"/>
    </location>
</feature>
<keyword evidence="4 5" id="KW-0472">Membrane</keyword>
<dbReference type="Gene3D" id="3.40.50.410">
    <property type="entry name" value="von Willebrand factor, type A domain"/>
    <property type="match status" value="1"/>
</dbReference>
<accession>A0A9X1SY67</accession>
<dbReference type="InterPro" id="IPR036465">
    <property type="entry name" value="vWFA_dom_sf"/>
</dbReference>